<dbReference type="Proteomes" id="UP001064027">
    <property type="component" value="Chromosome"/>
</dbReference>
<accession>A0ACD4C666</accession>
<organism evidence="1 2">
    <name type="scientific">Rossellomorea vietnamensis</name>
    <dbReference type="NCBI Taxonomy" id="218284"/>
    <lineage>
        <taxon>Bacteria</taxon>
        <taxon>Bacillati</taxon>
        <taxon>Bacillota</taxon>
        <taxon>Bacilli</taxon>
        <taxon>Bacillales</taxon>
        <taxon>Bacillaceae</taxon>
        <taxon>Rossellomorea</taxon>
    </lineage>
</organism>
<proteinExistence type="predicted"/>
<reference evidence="1" key="1">
    <citation type="submission" date="2022-09" db="EMBL/GenBank/DDBJ databases">
        <title>Complete genome sequence of Rossellomorea vietnamensis strain RL-WG62, a newly isolated PGPR with the potential for plant salinity stress alleviation.</title>
        <authorList>
            <person name="Ren L."/>
            <person name="Wang G."/>
            <person name="Hu H."/>
        </authorList>
    </citation>
    <scope>NUCLEOTIDE SEQUENCE</scope>
    <source>
        <strain evidence="1">RL-WG62</strain>
    </source>
</reference>
<evidence type="ECO:0000313" key="2">
    <source>
        <dbReference type="Proteomes" id="UP001064027"/>
    </source>
</evidence>
<gene>
    <name evidence="1" type="ORF">N5C46_20820</name>
</gene>
<name>A0ACD4C666_9BACI</name>
<protein>
    <submittedName>
        <fullName evidence="1">N-acetyltransferase</fullName>
    </submittedName>
</protein>
<dbReference type="EMBL" id="CP104558">
    <property type="protein sequence ID" value="UXH44050.1"/>
    <property type="molecule type" value="Genomic_DNA"/>
</dbReference>
<keyword evidence="2" id="KW-1185">Reference proteome</keyword>
<evidence type="ECO:0000313" key="1">
    <source>
        <dbReference type="EMBL" id="UXH44050.1"/>
    </source>
</evidence>
<sequence length="179" mass="20688">MKIRPVKKEEYRYIEDFVYEIFRNTTFSDGVIEKALVKEIREKPYYISQLDLVVEKEGRIIGHYILSKLPISHSHEHEILMLSPVSVVKDKQQQGVGTFMLEEGITLAAEMGFKGIIVEGDPLYYQRFGFRTSTEFGIYASEKNLPPSEENLMALELCEKGLENISGEVDYSIYRALRH</sequence>